<feature type="compositionally biased region" description="Basic residues" evidence="4">
    <location>
        <begin position="110"/>
        <end position="154"/>
    </location>
</feature>
<feature type="compositionally biased region" description="Low complexity" evidence="4">
    <location>
        <begin position="848"/>
        <end position="857"/>
    </location>
</feature>
<evidence type="ECO:0000256" key="1">
    <source>
        <dbReference type="ARBA" id="ARBA00007734"/>
    </source>
</evidence>
<feature type="region of interest" description="Disordered" evidence="4">
    <location>
        <begin position="799"/>
        <end position="875"/>
    </location>
</feature>
<comment type="similarity">
    <text evidence="2">Belongs to the virb1 family.</text>
</comment>
<dbReference type="AlphaFoldDB" id="A0A6N6VJ39"/>
<name>A0A6N6VJ39_9HYPH</name>
<evidence type="ECO:0000256" key="2">
    <source>
        <dbReference type="ARBA" id="ARBA00009387"/>
    </source>
</evidence>
<keyword evidence="5" id="KW-1133">Transmembrane helix</keyword>
<dbReference type="Pfam" id="PF01464">
    <property type="entry name" value="SLT"/>
    <property type="match status" value="1"/>
</dbReference>
<feature type="transmembrane region" description="Helical" evidence="5">
    <location>
        <begin position="77"/>
        <end position="96"/>
    </location>
</feature>
<organism evidence="7 8">
    <name type="scientific">Parvibaculum sedimenti</name>
    <dbReference type="NCBI Taxonomy" id="2608632"/>
    <lineage>
        <taxon>Bacteria</taxon>
        <taxon>Pseudomonadati</taxon>
        <taxon>Pseudomonadota</taxon>
        <taxon>Alphaproteobacteria</taxon>
        <taxon>Hyphomicrobiales</taxon>
        <taxon>Parvibaculaceae</taxon>
        <taxon>Parvibaculum</taxon>
    </lineage>
</organism>
<keyword evidence="5" id="KW-0472">Membrane</keyword>
<evidence type="ECO:0000259" key="6">
    <source>
        <dbReference type="Pfam" id="PF01464"/>
    </source>
</evidence>
<keyword evidence="5" id="KW-0812">Transmembrane</keyword>
<evidence type="ECO:0000256" key="3">
    <source>
        <dbReference type="ARBA" id="ARBA00022729"/>
    </source>
</evidence>
<gene>
    <name evidence="7" type="ORF">F2P47_09150</name>
</gene>
<comment type="similarity">
    <text evidence="1">Belongs to the transglycosylase Slt family.</text>
</comment>
<dbReference type="CDD" id="cd13401">
    <property type="entry name" value="Slt70-like"/>
    <property type="match status" value="1"/>
</dbReference>
<comment type="caution">
    <text evidence="7">The sequence shown here is derived from an EMBL/GenBank/DDBJ whole genome shotgun (WGS) entry which is preliminary data.</text>
</comment>
<proteinExistence type="inferred from homology"/>
<feature type="domain" description="Transglycosylase SLT" evidence="6">
    <location>
        <begin position="647"/>
        <end position="750"/>
    </location>
</feature>
<evidence type="ECO:0000256" key="4">
    <source>
        <dbReference type="SAM" id="MobiDB-lite"/>
    </source>
</evidence>
<evidence type="ECO:0000313" key="7">
    <source>
        <dbReference type="EMBL" id="KAB7740165.1"/>
    </source>
</evidence>
<dbReference type="GO" id="GO:0000270">
    <property type="term" value="P:peptidoglycan metabolic process"/>
    <property type="evidence" value="ECO:0007669"/>
    <property type="project" value="InterPro"/>
</dbReference>
<dbReference type="SUPFAM" id="SSF53955">
    <property type="entry name" value="Lysozyme-like"/>
    <property type="match status" value="1"/>
</dbReference>
<dbReference type="GO" id="GO:0004553">
    <property type="term" value="F:hydrolase activity, hydrolyzing O-glycosyl compounds"/>
    <property type="evidence" value="ECO:0007669"/>
    <property type="project" value="InterPro"/>
</dbReference>
<keyword evidence="8" id="KW-1185">Reference proteome</keyword>
<dbReference type="GO" id="GO:0042597">
    <property type="term" value="C:periplasmic space"/>
    <property type="evidence" value="ECO:0007669"/>
    <property type="project" value="InterPro"/>
</dbReference>
<evidence type="ECO:0000313" key="8">
    <source>
        <dbReference type="Proteomes" id="UP000468901"/>
    </source>
</evidence>
<dbReference type="GO" id="GO:0008933">
    <property type="term" value="F:peptidoglycan lytic transglycosylase activity"/>
    <property type="evidence" value="ECO:0007669"/>
    <property type="project" value="InterPro"/>
</dbReference>
<dbReference type="GO" id="GO:0016020">
    <property type="term" value="C:membrane"/>
    <property type="evidence" value="ECO:0007669"/>
    <property type="project" value="InterPro"/>
</dbReference>
<dbReference type="PROSITE" id="PS00922">
    <property type="entry name" value="TRANSGLYCOSYLASE"/>
    <property type="match status" value="1"/>
</dbReference>
<feature type="compositionally biased region" description="Low complexity" evidence="4">
    <location>
        <begin position="99"/>
        <end position="109"/>
    </location>
</feature>
<reference evidence="7 8" key="1">
    <citation type="submission" date="2019-09" db="EMBL/GenBank/DDBJ databases">
        <title>Parvibaculum sedimenti sp. nov., isolated from sediment.</title>
        <authorList>
            <person name="Wang Y."/>
        </authorList>
    </citation>
    <scope>NUCLEOTIDE SEQUENCE [LARGE SCALE GENOMIC DNA]</scope>
    <source>
        <strain evidence="7 8">HXT-9</strain>
    </source>
</reference>
<evidence type="ECO:0000256" key="5">
    <source>
        <dbReference type="SAM" id="Phobius"/>
    </source>
</evidence>
<dbReference type="InterPro" id="IPR008939">
    <property type="entry name" value="Lytic_TGlycosylase_superhlx_U"/>
</dbReference>
<sequence>MRLAAHCRACYHNANLNERQTGSESQKCRLPSKGSKAFLRGAIRPKFMNWNASLPVIERDGRPNRAKVRRSWSARHVLALMLGACLAFGPAALTGAEAAQTTSEKTTTAKNKKKTAAKSKTVSKKKTASKKTTTRKAASKKTTKNKKTAKKAAPKRHLAVVSSTLLTKADLAALNDAYAEADRGHWPEAMRHAARVADPAAAKLVLWSRLVAQDSGATLAEIVAFQQQNPDWPRQAILSRRAEEALLAFSMSDQDIMSWFGEHPPMTGEGRLRYGKALIANGRGDEGKEWIQRAWVENDFTLSRQKEILSSFRPYLTASTHKARLDRLLFDERSADARATAALIGADAQKLADTRIKLMTGSSLAPGALTSLPSSFKSDPGLIYDQIRYERRRGNDDKTVALVLTAPSGPHAMIEADAWWIERKIAARKALASGQYKQAYQIVSKHGLKSGSDFAEAEFMSGWIALQYLNNPGSALAHFARLNDAVSTPISKARAEYWCGRAAEAGRDKAVAELYYRKASAYPTTFYGQLGTAALAGMKGETARLRLPKDPAPTAGAKAAFEKLELVHATKVLHDLGRTDQMWSFMLHLADILDDRGELAELSDLAVKYGEPKLALRIAKAASQRNIVLPQRAYPVALMPAYRVKGPTVEKALVYGLSRQESEFDAGVVSPAGARGLMQLMPGTAKIVARQIKVPYSTDRLTSDPAYNAMLGSAHLGDLIENYSGSYIMSVAAYNAGGSRVGEWMGQFGDPRSAAVDPIDWIENIPFSETRNYVQRVMENTEIYRTRLNGVPGRIRLKEDLSRHTGAPITTPSPMPAATADPMPLEPSLVLPASGMAPVADEDEKPAAAKPVTEAAADGNAVPMPVAPKRPHSKQ</sequence>
<dbReference type="Gene3D" id="1.10.530.10">
    <property type="match status" value="1"/>
</dbReference>
<dbReference type="InterPro" id="IPR000189">
    <property type="entry name" value="Transglyc_AS"/>
</dbReference>
<feature type="region of interest" description="Disordered" evidence="4">
    <location>
        <begin position="99"/>
        <end position="154"/>
    </location>
</feature>
<dbReference type="SUPFAM" id="SSF48435">
    <property type="entry name" value="Bacterial muramidases"/>
    <property type="match status" value="1"/>
</dbReference>
<keyword evidence="3" id="KW-0732">Signal</keyword>
<dbReference type="EMBL" id="WESC01000007">
    <property type="protein sequence ID" value="KAB7740165.1"/>
    <property type="molecule type" value="Genomic_DNA"/>
</dbReference>
<dbReference type="Proteomes" id="UP000468901">
    <property type="component" value="Unassembled WGS sequence"/>
</dbReference>
<accession>A0A6N6VJ39</accession>
<dbReference type="InterPro" id="IPR023346">
    <property type="entry name" value="Lysozyme-like_dom_sf"/>
</dbReference>
<dbReference type="PANTHER" id="PTHR37423:SF2">
    <property type="entry name" value="MEMBRANE-BOUND LYTIC MUREIN TRANSGLYCOSYLASE C"/>
    <property type="match status" value="1"/>
</dbReference>
<dbReference type="Gene3D" id="1.25.20.10">
    <property type="entry name" value="Bacterial muramidases"/>
    <property type="match status" value="1"/>
</dbReference>
<dbReference type="InterPro" id="IPR008258">
    <property type="entry name" value="Transglycosylase_SLT_dom_1"/>
</dbReference>
<dbReference type="PANTHER" id="PTHR37423">
    <property type="entry name" value="SOLUBLE LYTIC MUREIN TRANSGLYCOSYLASE-RELATED"/>
    <property type="match status" value="1"/>
</dbReference>
<protein>
    <submittedName>
        <fullName evidence="7">Transglycosylase SLT domain-containing protein</fullName>
    </submittedName>
</protein>